<protein>
    <submittedName>
        <fullName evidence="1">Uncharacterized protein</fullName>
    </submittedName>
</protein>
<dbReference type="AlphaFoldDB" id="A0A0C5VLL3"/>
<accession>A0A0C5VLL3</accession>
<evidence type="ECO:0000313" key="1">
    <source>
        <dbReference type="EMBL" id="AJQ94213.1"/>
    </source>
</evidence>
<evidence type="ECO:0000313" key="2">
    <source>
        <dbReference type="Proteomes" id="UP000032266"/>
    </source>
</evidence>
<sequence>MALAQQRPIINLEDDFLKLPIYTQSAPSQCDNPFISIRQKRATPKISFFNS</sequence>
<reference evidence="1 2" key="1">
    <citation type="submission" date="2014-01" db="EMBL/GenBank/DDBJ databases">
        <title>Full genme sequencing of cellulolytic bacterium Gynuella sunshinyii YC6258T gen. nov., sp. nov.</title>
        <authorList>
            <person name="Khan H."/>
            <person name="Chung E.J."/>
            <person name="Chung Y.R."/>
        </authorList>
    </citation>
    <scope>NUCLEOTIDE SEQUENCE [LARGE SCALE GENOMIC DNA]</scope>
    <source>
        <strain evidence="1 2">YC6258</strain>
    </source>
</reference>
<keyword evidence="2" id="KW-1185">Reference proteome</keyword>
<proteinExistence type="predicted"/>
<dbReference type="KEGG" id="gsn:YC6258_02175"/>
<organism evidence="1 2">
    <name type="scientific">Gynuella sunshinyii YC6258</name>
    <dbReference type="NCBI Taxonomy" id="1445510"/>
    <lineage>
        <taxon>Bacteria</taxon>
        <taxon>Pseudomonadati</taxon>
        <taxon>Pseudomonadota</taxon>
        <taxon>Gammaproteobacteria</taxon>
        <taxon>Oceanospirillales</taxon>
        <taxon>Saccharospirillaceae</taxon>
        <taxon>Gynuella</taxon>
    </lineage>
</organism>
<name>A0A0C5VLL3_9GAMM</name>
<gene>
    <name evidence="1" type="ORF">YC6258_02175</name>
</gene>
<dbReference type="EMBL" id="CP007142">
    <property type="protein sequence ID" value="AJQ94213.1"/>
    <property type="molecule type" value="Genomic_DNA"/>
</dbReference>
<dbReference type="Proteomes" id="UP000032266">
    <property type="component" value="Chromosome"/>
</dbReference>
<dbReference type="HOGENOM" id="CLU_3099387_0_0_6"/>